<gene>
    <name evidence="4" type="ORF">GPUH_LOCUS11817</name>
</gene>
<evidence type="ECO:0000256" key="1">
    <source>
        <dbReference type="ARBA" id="ARBA00009447"/>
    </source>
</evidence>
<keyword evidence="5" id="KW-1185">Reference proteome</keyword>
<protein>
    <submittedName>
        <fullName evidence="6">Exocyst complex component Sec8</fullName>
    </submittedName>
</protein>
<dbReference type="EMBL" id="UYRT01078824">
    <property type="protein sequence ID" value="VDN19310.1"/>
    <property type="molecule type" value="Genomic_DNA"/>
</dbReference>
<dbReference type="OrthoDB" id="10047020at2759"/>
<dbReference type="GO" id="GO:0051601">
    <property type="term" value="P:exocyst localization"/>
    <property type="evidence" value="ECO:0007669"/>
    <property type="project" value="TreeGrafter"/>
</dbReference>
<evidence type="ECO:0000313" key="5">
    <source>
        <dbReference type="Proteomes" id="UP000271098"/>
    </source>
</evidence>
<dbReference type="PANTHER" id="PTHR21292">
    <property type="entry name" value="EXOCYST COMPLEX COMPONENT SEC6-RELATED"/>
    <property type="match status" value="1"/>
</dbReference>
<organism evidence="6">
    <name type="scientific">Gongylonema pulchrum</name>
    <dbReference type="NCBI Taxonomy" id="637853"/>
    <lineage>
        <taxon>Eukaryota</taxon>
        <taxon>Metazoa</taxon>
        <taxon>Ecdysozoa</taxon>
        <taxon>Nematoda</taxon>
        <taxon>Chromadorea</taxon>
        <taxon>Rhabditida</taxon>
        <taxon>Spirurina</taxon>
        <taxon>Spiruromorpha</taxon>
        <taxon>Spiruroidea</taxon>
        <taxon>Gongylonematidae</taxon>
        <taxon>Gongylonema</taxon>
    </lineage>
</organism>
<accession>A0A183DSX6</accession>
<name>A0A183DSX6_9BILA</name>
<reference evidence="6" key="1">
    <citation type="submission" date="2016-06" db="UniProtKB">
        <authorList>
            <consortium name="WormBaseParasite"/>
        </authorList>
    </citation>
    <scope>IDENTIFICATION</scope>
</reference>
<dbReference type="InterPro" id="IPR010326">
    <property type="entry name" value="EXOC3/Sec6"/>
</dbReference>
<dbReference type="GO" id="GO:0000145">
    <property type="term" value="C:exocyst"/>
    <property type="evidence" value="ECO:0007669"/>
    <property type="project" value="InterPro"/>
</dbReference>
<dbReference type="Proteomes" id="UP000271098">
    <property type="component" value="Unassembled WGS sequence"/>
</dbReference>
<evidence type="ECO:0000313" key="4">
    <source>
        <dbReference type="EMBL" id="VDN19310.1"/>
    </source>
</evidence>
<proteinExistence type="inferred from homology"/>
<reference evidence="4 5" key="2">
    <citation type="submission" date="2018-11" db="EMBL/GenBank/DDBJ databases">
        <authorList>
            <consortium name="Pathogen Informatics"/>
        </authorList>
    </citation>
    <scope>NUCLEOTIDE SEQUENCE [LARGE SCALE GENOMIC DNA]</scope>
</reference>
<sequence length="267" mass="30725">MIHTYLKFFRISMLCDEVYNDLAMYFDQLFIQKSYNSSLVTLRSISLCGQFSTQLLCNLFSRVKGESNAAGTICETVRDYESDYRHLRRAVHIEVLRCIELRIVAEYLNAIASRKITCTEFHKRCAVAKRLKNDAAAIMRTFDPLLSPLEVNGEEMETLPNVLHSMAEFISLRDKSMLPLEIASLLQKYPDITEDLLFSLIDARDDVTSTESRALTEECTKMIDKKRTDPELAKLFHMAKGERKTSQIIRDVVPRLRRRVKVSIAGQ</sequence>
<evidence type="ECO:0000256" key="2">
    <source>
        <dbReference type="ARBA" id="ARBA00022448"/>
    </source>
</evidence>
<evidence type="ECO:0000256" key="3">
    <source>
        <dbReference type="ARBA" id="ARBA00022483"/>
    </source>
</evidence>
<evidence type="ECO:0000313" key="6">
    <source>
        <dbReference type="WBParaSite" id="GPUH_0001183101-mRNA-1"/>
    </source>
</evidence>
<dbReference type="Gene3D" id="1.10.357.70">
    <property type="entry name" value="Exocyst complex component Sec6, C-terminal domain"/>
    <property type="match status" value="1"/>
</dbReference>
<dbReference type="Pfam" id="PF06046">
    <property type="entry name" value="Sec6"/>
    <property type="match status" value="1"/>
</dbReference>
<dbReference type="InterPro" id="IPR042532">
    <property type="entry name" value="EXOC3/Sec6_C"/>
</dbReference>
<dbReference type="GO" id="GO:0000149">
    <property type="term" value="F:SNARE binding"/>
    <property type="evidence" value="ECO:0007669"/>
    <property type="project" value="TreeGrafter"/>
</dbReference>
<dbReference type="PANTHER" id="PTHR21292:SF1">
    <property type="entry name" value="EXOCYST COMPLEX COMPONENT 3"/>
    <property type="match status" value="1"/>
</dbReference>
<keyword evidence="2" id="KW-0813">Transport</keyword>
<keyword evidence="3" id="KW-0268">Exocytosis</keyword>
<dbReference type="GO" id="GO:0006887">
    <property type="term" value="P:exocytosis"/>
    <property type="evidence" value="ECO:0007669"/>
    <property type="project" value="UniProtKB-KW"/>
</dbReference>
<dbReference type="WBParaSite" id="GPUH_0001183101-mRNA-1">
    <property type="protein sequence ID" value="GPUH_0001183101-mRNA-1"/>
    <property type="gene ID" value="GPUH_0001183101"/>
</dbReference>
<dbReference type="AlphaFoldDB" id="A0A183DSX6"/>
<comment type="similarity">
    <text evidence="1">Belongs to the SEC6 family.</text>
</comment>